<feature type="chain" id="PRO_5013228068" evidence="1">
    <location>
        <begin position="24"/>
        <end position="168"/>
    </location>
</feature>
<evidence type="ECO:0000256" key="1">
    <source>
        <dbReference type="SAM" id="SignalP"/>
    </source>
</evidence>
<dbReference type="EMBL" id="CP019082">
    <property type="protein sequence ID" value="APW60077.1"/>
    <property type="molecule type" value="Genomic_DNA"/>
</dbReference>
<name>A0A1U7CMD3_9BACT</name>
<gene>
    <name evidence="2" type="ORF">BSF38_01539</name>
</gene>
<keyword evidence="3" id="KW-1185">Reference proteome</keyword>
<dbReference type="KEGG" id="pbor:BSF38_01539"/>
<evidence type="ECO:0000313" key="3">
    <source>
        <dbReference type="Proteomes" id="UP000186309"/>
    </source>
</evidence>
<evidence type="ECO:0000313" key="2">
    <source>
        <dbReference type="EMBL" id="APW60077.1"/>
    </source>
</evidence>
<feature type="signal peptide" evidence="1">
    <location>
        <begin position="1"/>
        <end position="23"/>
    </location>
</feature>
<protein>
    <submittedName>
        <fullName evidence="2">Uncharacterized protein</fullName>
    </submittedName>
</protein>
<proteinExistence type="predicted"/>
<organism evidence="2 3">
    <name type="scientific">Paludisphaera borealis</name>
    <dbReference type="NCBI Taxonomy" id="1387353"/>
    <lineage>
        <taxon>Bacteria</taxon>
        <taxon>Pseudomonadati</taxon>
        <taxon>Planctomycetota</taxon>
        <taxon>Planctomycetia</taxon>
        <taxon>Isosphaerales</taxon>
        <taxon>Isosphaeraceae</taxon>
        <taxon>Paludisphaera</taxon>
    </lineage>
</organism>
<keyword evidence="1" id="KW-0732">Signal</keyword>
<accession>A0A1U7CMD3</accession>
<dbReference type="RefSeq" id="WP_076344474.1">
    <property type="nucleotide sequence ID" value="NZ_CP019082.1"/>
</dbReference>
<reference evidence="3" key="1">
    <citation type="submission" date="2016-12" db="EMBL/GenBank/DDBJ databases">
        <title>Comparative genomics of four Isosphaeraceae planctomycetes: a common pool of plasmids and glycoside hydrolase genes.</title>
        <authorList>
            <person name="Ivanova A."/>
        </authorList>
    </citation>
    <scope>NUCLEOTIDE SEQUENCE [LARGE SCALE GENOMIC DNA]</scope>
    <source>
        <strain evidence="3">PX4</strain>
    </source>
</reference>
<dbReference type="STRING" id="1387353.BSF38_01539"/>
<dbReference type="AlphaFoldDB" id="A0A1U7CMD3"/>
<sequence>MRAVLLSIGVIAAGSLLSGSATAQYVPYPTGEGFYYDMGFVQQDPFQPYGNGYGAQVNGGNGDLMGNVGWANQDLQMFPNDLRQYQNQLYGAQPRYFYPKNVLRPDPMRQTQYMQQFPYVQQLQPMQQPQYGPQPQYMAQPKIAPHLNFAQQPFYIMPVPTIESFNVR</sequence>
<dbReference type="Proteomes" id="UP000186309">
    <property type="component" value="Chromosome"/>
</dbReference>